<keyword evidence="4" id="KW-1185">Reference proteome</keyword>
<feature type="domain" description="DUF6594" evidence="2">
    <location>
        <begin position="14"/>
        <end position="296"/>
    </location>
</feature>
<dbReference type="InterPro" id="IPR046529">
    <property type="entry name" value="DUF6594"/>
</dbReference>
<keyword evidence="1" id="KW-0812">Transmembrane</keyword>
<sequence>MAPEDSLRSQVTGYPKFAAKMELQPEIAIFSRFGALNAKNLMYYQAEILWLEKQLQLQEAADSNDPVGKRSQYALNWYWLSQSRDDGSMEQLNLVMRIRELLRQYSKFQPSLRRSAFGPCSDSIDEALIQQSTILQYPQPEGWDLHHVQDFLQTKDMGPLALIGPDAGVWGSVSDRKSHRHDLVTLHPRPKADPFSVWVANNAMLQMFRCGLMRLKKPSSVYGAVGYEDTTILAITYWGTSILASLLPIVSIIALYCVHSMAARLGVICFFNVLISVCLSGFTDAKRSEIFAVTAA</sequence>
<dbReference type="Proteomes" id="UP000799444">
    <property type="component" value="Unassembled WGS sequence"/>
</dbReference>
<evidence type="ECO:0000313" key="4">
    <source>
        <dbReference type="Proteomes" id="UP000799444"/>
    </source>
</evidence>
<dbReference type="Pfam" id="PF20237">
    <property type="entry name" value="DUF6594"/>
    <property type="match status" value="1"/>
</dbReference>
<dbReference type="OrthoDB" id="5342093at2759"/>
<dbReference type="PANTHER" id="PTHR34502:SF5">
    <property type="entry name" value="DUF6594 DOMAIN-CONTAINING PROTEIN"/>
    <property type="match status" value="1"/>
</dbReference>
<evidence type="ECO:0000256" key="1">
    <source>
        <dbReference type="SAM" id="Phobius"/>
    </source>
</evidence>
<feature type="transmembrane region" description="Helical" evidence="1">
    <location>
        <begin position="265"/>
        <end position="283"/>
    </location>
</feature>
<keyword evidence="1" id="KW-1133">Transmembrane helix</keyword>
<accession>A0A9P4QXA8</accession>
<evidence type="ECO:0000259" key="2">
    <source>
        <dbReference type="Pfam" id="PF20237"/>
    </source>
</evidence>
<protein>
    <recommendedName>
        <fullName evidence="2">DUF6594 domain-containing protein</fullName>
    </recommendedName>
</protein>
<feature type="transmembrane region" description="Helical" evidence="1">
    <location>
        <begin position="237"/>
        <end position="258"/>
    </location>
</feature>
<keyword evidence="1" id="KW-0472">Membrane</keyword>
<reference evidence="3" key="1">
    <citation type="journal article" date="2020" name="Stud. Mycol.">
        <title>101 Dothideomycetes genomes: a test case for predicting lifestyles and emergence of pathogens.</title>
        <authorList>
            <person name="Haridas S."/>
            <person name="Albert R."/>
            <person name="Binder M."/>
            <person name="Bloem J."/>
            <person name="Labutti K."/>
            <person name="Salamov A."/>
            <person name="Andreopoulos B."/>
            <person name="Baker S."/>
            <person name="Barry K."/>
            <person name="Bills G."/>
            <person name="Bluhm B."/>
            <person name="Cannon C."/>
            <person name="Castanera R."/>
            <person name="Culley D."/>
            <person name="Daum C."/>
            <person name="Ezra D."/>
            <person name="Gonzalez J."/>
            <person name="Henrissat B."/>
            <person name="Kuo A."/>
            <person name="Liang C."/>
            <person name="Lipzen A."/>
            <person name="Lutzoni F."/>
            <person name="Magnuson J."/>
            <person name="Mondo S."/>
            <person name="Nolan M."/>
            <person name="Ohm R."/>
            <person name="Pangilinan J."/>
            <person name="Park H.-J."/>
            <person name="Ramirez L."/>
            <person name="Alfaro M."/>
            <person name="Sun H."/>
            <person name="Tritt A."/>
            <person name="Yoshinaga Y."/>
            <person name="Zwiers L.-H."/>
            <person name="Turgeon B."/>
            <person name="Goodwin S."/>
            <person name="Spatafora J."/>
            <person name="Crous P."/>
            <person name="Grigoriev I."/>
        </authorList>
    </citation>
    <scope>NUCLEOTIDE SEQUENCE</scope>
    <source>
        <strain evidence="3">CBS 125425</strain>
    </source>
</reference>
<gene>
    <name evidence="3" type="ORF">EJ04DRAFT_535811</name>
</gene>
<comment type="caution">
    <text evidence="3">The sequence shown here is derived from an EMBL/GenBank/DDBJ whole genome shotgun (WGS) entry which is preliminary data.</text>
</comment>
<dbReference type="AlphaFoldDB" id="A0A9P4QXA8"/>
<proteinExistence type="predicted"/>
<evidence type="ECO:0000313" key="3">
    <source>
        <dbReference type="EMBL" id="KAF2732877.1"/>
    </source>
</evidence>
<organism evidence="3 4">
    <name type="scientific">Polyplosphaeria fusca</name>
    <dbReference type="NCBI Taxonomy" id="682080"/>
    <lineage>
        <taxon>Eukaryota</taxon>
        <taxon>Fungi</taxon>
        <taxon>Dikarya</taxon>
        <taxon>Ascomycota</taxon>
        <taxon>Pezizomycotina</taxon>
        <taxon>Dothideomycetes</taxon>
        <taxon>Pleosporomycetidae</taxon>
        <taxon>Pleosporales</taxon>
        <taxon>Tetraplosphaeriaceae</taxon>
        <taxon>Polyplosphaeria</taxon>
    </lineage>
</organism>
<name>A0A9P4QXA8_9PLEO</name>
<dbReference type="EMBL" id="ML996170">
    <property type="protein sequence ID" value="KAF2732877.1"/>
    <property type="molecule type" value="Genomic_DNA"/>
</dbReference>
<dbReference type="PANTHER" id="PTHR34502">
    <property type="entry name" value="DUF6594 DOMAIN-CONTAINING PROTEIN-RELATED"/>
    <property type="match status" value="1"/>
</dbReference>